<dbReference type="STRING" id="336963.C4JP42"/>
<proteinExistence type="inferred from homology"/>
<dbReference type="InterPro" id="IPR009737">
    <property type="entry name" value="Aim32/Apd1-like"/>
</dbReference>
<keyword evidence="14" id="KW-1185">Reference proteome</keyword>
<evidence type="ECO:0000256" key="9">
    <source>
        <dbReference type="ARBA" id="ARBA00047280"/>
    </source>
</evidence>
<comment type="catalytic activity">
    <reaction evidence="9">
        <text>Hydrolyzes the peptide bond -P2-(S-farnesyl or geranylgeranyl)C-P1'-P2'-P3'-COOH where P1' and P2' are amino acids with aliphatic sidechains and P3' is any C-terminal residue.</text>
        <dbReference type="EC" id="3.4.26.1"/>
    </reaction>
</comment>
<protein>
    <recommendedName>
        <fullName evidence="10">intramembrane prenyl-peptidase Rce1</fullName>
        <ecNumber evidence="10">3.4.26.1</ecNumber>
    </recommendedName>
</protein>
<evidence type="ECO:0000256" key="10">
    <source>
        <dbReference type="ARBA" id="ARBA00049729"/>
    </source>
</evidence>
<dbReference type="PANTHER" id="PTHR13046:SF0">
    <property type="entry name" value="CAAX PRENYL PROTEASE 2"/>
    <property type="match status" value="1"/>
</dbReference>
<evidence type="ECO:0000313" key="14">
    <source>
        <dbReference type="Proteomes" id="UP000002058"/>
    </source>
</evidence>
<evidence type="ECO:0000313" key="13">
    <source>
        <dbReference type="EMBL" id="EEP78256.1"/>
    </source>
</evidence>
<evidence type="ECO:0000256" key="7">
    <source>
        <dbReference type="ARBA" id="ARBA00022989"/>
    </source>
</evidence>
<comment type="subcellular location">
    <subcellularLocation>
        <location evidence="1">Endoplasmic reticulum membrane</location>
        <topology evidence="1">Multi-pass membrane protein</topology>
    </subcellularLocation>
</comment>
<dbReference type="Gene3D" id="3.40.30.10">
    <property type="entry name" value="Glutaredoxin"/>
    <property type="match status" value="1"/>
</dbReference>
<evidence type="ECO:0000256" key="6">
    <source>
        <dbReference type="ARBA" id="ARBA00022824"/>
    </source>
</evidence>
<dbReference type="AlphaFoldDB" id="C4JP42"/>
<evidence type="ECO:0000259" key="12">
    <source>
        <dbReference type="Pfam" id="PF02517"/>
    </source>
</evidence>
<feature type="transmembrane region" description="Helical" evidence="11">
    <location>
        <begin position="79"/>
        <end position="100"/>
    </location>
</feature>
<evidence type="ECO:0000256" key="1">
    <source>
        <dbReference type="ARBA" id="ARBA00004477"/>
    </source>
</evidence>
<name>C4JP42_UNCRE</name>
<dbReference type="GO" id="GO:0004222">
    <property type="term" value="F:metalloendopeptidase activity"/>
    <property type="evidence" value="ECO:0007669"/>
    <property type="project" value="InterPro"/>
</dbReference>
<keyword evidence="7 11" id="KW-1133">Transmembrane helix</keyword>
<evidence type="ECO:0000256" key="4">
    <source>
        <dbReference type="ARBA" id="ARBA00022692"/>
    </source>
</evidence>
<dbReference type="Pfam" id="PF02517">
    <property type="entry name" value="Rce1-like"/>
    <property type="match status" value="1"/>
</dbReference>
<dbReference type="VEuPathDB" id="FungiDB:UREG_03101"/>
<dbReference type="GO" id="GO:0071586">
    <property type="term" value="P:CAAX-box protein processing"/>
    <property type="evidence" value="ECO:0007669"/>
    <property type="project" value="InterPro"/>
</dbReference>
<dbReference type="PANTHER" id="PTHR13046">
    <property type="entry name" value="PROTEASE U48 CAAX PRENYL PROTEASE RCE1"/>
    <property type="match status" value="1"/>
</dbReference>
<dbReference type="eggNOG" id="KOG4130">
    <property type="taxonomic scope" value="Eukaryota"/>
</dbReference>
<keyword evidence="8 11" id="KW-0472">Membrane</keyword>
<dbReference type="KEGG" id="ure:UREG_03101"/>
<sequence length="661" mass="74030">MGIIERLRGLYSKKVPLYMSRASRPSPTLSRDAPSVIKYRVRAVMASCFGCSLAALYLIVVKGHTTYLEALRLLGWWPIGPLEIIKSLFLTAILFMGFLFERGIAEGEWRNWIRGRGFFESLSGWVGWRNFVAGPITEEVAFRSIIIALHLLAKISPARIVFVSPLYFGIAHVHHFYEFKLTHEHASLAQMLFRTIFQFIYTTIFGWYAAFVYLRTGSLFAVILIHSFCNCCGLPRLWGRVEVEIPLRAFDVRRKEDEDLPSQRIHQKQLGIEWTIAYYLILIVGAGAFWSQLWPLTESPLALASFARSAIADLESKATAYFSHALTPAMIPHSFFKARLPASRISFVQCATYTTSRRIQIPPPFPITPTCPAPTCPCAEMPRGLEIDHEQDLNGTMAAYAQQVLIATGQSDWRSRIEEDGQDQGWGMLGSGLKKLVTRGGKYADPYNSIMITNSSFKPRADPGGETKTASAFLFPSFKYLPNIPLDEEGLERFTKAFLLPHKVHKAHDVLPASKREEMKRQSALQSSFPGLIELRHSPTVLICGHGHRDQRCGIMGPLLQAEFRRALKNIGFTTDGDKVDGPGHANVGLISHIGGHKYAGNVIIYLPPSMESNALSGKGIWYGRVEPKHVEGIVKETILDGRVIRDHFRGGIEESGVLRL</sequence>
<evidence type="ECO:0000256" key="2">
    <source>
        <dbReference type="ARBA" id="ARBA00006897"/>
    </source>
</evidence>
<keyword evidence="3" id="KW-0645">Protease</keyword>
<comment type="similarity">
    <text evidence="2">Belongs to the peptidase U48 family.</text>
</comment>
<keyword evidence="4 11" id="KW-0812">Transmembrane</keyword>
<dbReference type="EMBL" id="CH476616">
    <property type="protein sequence ID" value="EEP78256.1"/>
    <property type="molecule type" value="Genomic_DNA"/>
</dbReference>
<accession>C4JP42</accession>
<feature type="transmembrane region" description="Helical" evidence="11">
    <location>
        <begin position="276"/>
        <end position="294"/>
    </location>
</feature>
<dbReference type="HOGENOM" id="CLU_415149_0_0_1"/>
<gene>
    <name evidence="13" type="ORF">UREG_03101</name>
</gene>
<feature type="transmembrane region" description="Helical" evidence="11">
    <location>
        <begin position="39"/>
        <end position="59"/>
    </location>
</feature>
<dbReference type="Pfam" id="PF06999">
    <property type="entry name" value="Suc_Fer-like"/>
    <property type="match status" value="1"/>
</dbReference>
<dbReference type="InterPro" id="IPR036249">
    <property type="entry name" value="Thioredoxin-like_sf"/>
</dbReference>
<evidence type="ECO:0000256" key="3">
    <source>
        <dbReference type="ARBA" id="ARBA00022670"/>
    </source>
</evidence>
<dbReference type="OMA" id="WVVEETI"/>
<dbReference type="Proteomes" id="UP000002058">
    <property type="component" value="Unassembled WGS sequence"/>
</dbReference>
<feature type="transmembrane region" description="Helical" evidence="11">
    <location>
        <begin position="191"/>
        <end position="213"/>
    </location>
</feature>
<dbReference type="RefSeq" id="XP_002543585.1">
    <property type="nucleotide sequence ID" value="XM_002543539.1"/>
</dbReference>
<dbReference type="OrthoDB" id="10253744at2759"/>
<dbReference type="CDD" id="cd03062">
    <property type="entry name" value="TRX_Fd_Sucrase"/>
    <property type="match status" value="1"/>
</dbReference>
<dbReference type="GO" id="GO:0005789">
    <property type="term" value="C:endoplasmic reticulum membrane"/>
    <property type="evidence" value="ECO:0007669"/>
    <property type="project" value="UniProtKB-SubCell"/>
</dbReference>
<dbReference type="GeneID" id="8437730"/>
<keyword evidence="5" id="KW-0378">Hydrolase</keyword>
<dbReference type="SUPFAM" id="SSF52833">
    <property type="entry name" value="Thioredoxin-like"/>
    <property type="match status" value="1"/>
</dbReference>
<keyword evidence="6" id="KW-0256">Endoplasmic reticulum</keyword>
<evidence type="ECO:0000256" key="8">
    <source>
        <dbReference type="ARBA" id="ARBA00023136"/>
    </source>
</evidence>
<dbReference type="InterPro" id="IPR039731">
    <property type="entry name" value="Rce1"/>
</dbReference>
<dbReference type="EC" id="3.4.26.1" evidence="10"/>
<dbReference type="InParanoid" id="C4JP42"/>
<feature type="domain" description="CAAX prenyl protease 2/Lysostaphin resistance protein A-like" evidence="12">
    <location>
        <begin position="125"/>
        <end position="231"/>
    </location>
</feature>
<dbReference type="InterPro" id="IPR003675">
    <property type="entry name" value="Rce1/LyrA-like_dom"/>
</dbReference>
<evidence type="ECO:0000256" key="11">
    <source>
        <dbReference type="SAM" id="Phobius"/>
    </source>
</evidence>
<organism evidence="13 14">
    <name type="scientific">Uncinocarpus reesii (strain UAMH 1704)</name>
    <dbReference type="NCBI Taxonomy" id="336963"/>
    <lineage>
        <taxon>Eukaryota</taxon>
        <taxon>Fungi</taxon>
        <taxon>Dikarya</taxon>
        <taxon>Ascomycota</taxon>
        <taxon>Pezizomycotina</taxon>
        <taxon>Eurotiomycetes</taxon>
        <taxon>Eurotiomycetidae</taxon>
        <taxon>Onygenales</taxon>
        <taxon>Onygenaceae</taxon>
        <taxon>Uncinocarpus</taxon>
    </lineage>
</organism>
<reference evidence="14" key="1">
    <citation type="journal article" date="2009" name="Genome Res.">
        <title>Comparative genomic analyses of the human fungal pathogens Coccidioides and their relatives.</title>
        <authorList>
            <person name="Sharpton T.J."/>
            <person name="Stajich J.E."/>
            <person name="Rounsley S.D."/>
            <person name="Gardner M.J."/>
            <person name="Wortman J.R."/>
            <person name="Jordar V.S."/>
            <person name="Maiti R."/>
            <person name="Kodira C.D."/>
            <person name="Neafsey D.E."/>
            <person name="Zeng Q."/>
            <person name="Hung C.-Y."/>
            <person name="McMahan C."/>
            <person name="Muszewska A."/>
            <person name="Grynberg M."/>
            <person name="Mandel M.A."/>
            <person name="Kellner E.M."/>
            <person name="Barker B.M."/>
            <person name="Galgiani J.N."/>
            <person name="Orbach M.J."/>
            <person name="Kirkland T.N."/>
            <person name="Cole G.T."/>
            <person name="Henn M.R."/>
            <person name="Birren B.W."/>
            <person name="Taylor J.W."/>
        </authorList>
    </citation>
    <scope>NUCLEOTIDE SEQUENCE [LARGE SCALE GENOMIC DNA]</scope>
    <source>
        <strain evidence="14">UAMH 1704</strain>
    </source>
</reference>
<evidence type="ECO:0000256" key="5">
    <source>
        <dbReference type="ARBA" id="ARBA00022801"/>
    </source>
</evidence>